<dbReference type="AlphaFoldDB" id="A0A8T7M3Z5"/>
<reference evidence="3" key="2">
    <citation type="journal article" date="2024" name="Nature">
        <title>Anoxygenic phototroph of the Chloroflexota uses a type I reaction centre.</title>
        <authorList>
            <person name="Tsuji J.M."/>
            <person name="Shaw N.A."/>
            <person name="Nagashima S."/>
            <person name="Venkiteswaran J.J."/>
            <person name="Schiff S.L."/>
            <person name="Watanabe T."/>
            <person name="Fukui M."/>
            <person name="Hanada S."/>
            <person name="Tank M."/>
            <person name="Neufeld J.D."/>
        </authorList>
    </citation>
    <scope>NUCLEOTIDE SEQUENCE</scope>
    <source>
        <strain evidence="3">L227-S17</strain>
        <plasmid evidence="3 5">unnamed1</plasmid>
    </source>
</reference>
<evidence type="ECO:0000313" key="3">
    <source>
        <dbReference type="EMBL" id="WJW70206.1"/>
    </source>
</evidence>
<geneLocation type="plasmid" evidence="3 5">
    <name>unnamed1</name>
</geneLocation>
<feature type="transmembrane region" description="Helical" evidence="1">
    <location>
        <begin position="227"/>
        <end position="247"/>
    </location>
</feature>
<keyword evidence="1" id="KW-1133">Transmembrane helix</keyword>
<reference evidence="2 4" key="1">
    <citation type="submission" date="2020-06" db="EMBL/GenBank/DDBJ databases">
        <title>Anoxygenic phototrophic Chloroflexota member uses a Type I reaction center.</title>
        <authorList>
            <person name="Tsuji J.M."/>
            <person name="Shaw N.A."/>
            <person name="Nagashima S."/>
            <person name="Venkiteswaran J."/>
            <person name="Schiff S.L."/>
            <person name="Hanada S."/>
            <person name="Tank M."/>
            <person name="Neufeld J.D."/>
        </authorList>
    </citation>
    <scope>NUCLEOTIDE SEQUENCE [LARGE SCALE GENOMIC DNA]</scope>
    <source>
        <strain evidence="2">L227-S17</strain>
    </source>
</reference>
<feature type="transmembrane region" description="Helical" evidence="1">
    <location>
        <begin position="109"/>
        <end position="127"/>
    </location>
</feature>
<keyword evidence="1" id="KW-0472">Membrane</keyword>
<keyword evidence="1" id="KW-0812">Transmembrane</keyword>
<evidence type="ECO:0000313" key="4">
    <source>
        <dbReference type="Proteomes" id="UP000521676"/>
    </source>
</evidence>
<feature type="transmembrane region" description="Helical" evidence="1">
    <location>
        <begin position="83"/>
        <end position="102"/>
    </location>
</feature>
<sequence>MIALKLVLTPLLVGFISLAGRKWGSRVSGWLIGLPLTSAPVTLFLAYEQGTTFAAKVAQGILFGLISQTLFCVAYSWLSFRWSWLACWLSGWGLFFIATLCFEQINVPYPLAFVSVNTAIIIGLLILPKPKGAVVEAKAPAWEIAARMLIATGLVLTLTTAAPALGSQLSGLLSPLPVYATIFAIFTQRFQSQEATLLVLRGVLVSSFACAVFFLVVILAIQNWGILAAFLVATLAAIVTQGAALRLSRPSLSIK</sequence>
<evidence type="ECO:0000313" key="2">
    <source>
        <dbReference type="EMBL" id="NWJ46809.1"/>
    </source>
</evidence>
<dbReference type="Proteomes" id="UP001431572">
    <property type="component" value="Plasmid unnamed1"/>
</dbReference>
<accession>A0A8T7M3Z5</accession>
<proteinExistence type="predicted"/>
<evidence type="ECO:0008006" key="6">
    <source>
        <dbReference type="Google" id="ProtNLM"/>
    </source>
</evidence>
<feature type="transmembrane region" description="Helical" evidence="1">
    <location>
        <begin position="59"/>
        <end position="77"/>
    </location>
</feature>
<keyword evidence="5" id="KW-1185">Reference proteome</keyword>
<name>A0A8T7M3Z5_9CHLR</name>
<dbReference type="Proteomes" id="UP000521676">
    <property type="component" value="Unassembled WGS sequence"/>
</dbReference>
<evidence type="ECO:0000313" key="5">
    <source>
        <dbReference type="Proteomes" id="UP001431572"/>
    </source>
</evidence>
<feature type="transmembrane region" description="Helical" evidence="1">
    <location>
        <begin position="29"/>
        <end position="47"/>
    </location>
</feature>
<dbReference type="RefSeq" id="WP_341472083.1">
    <property type="nucleotide sequence ID" value="NZ_CP128401.1"/>
</dbReference>
<dbReference type="EMBL" id="CP128401">
    <property type="protein sequence ID" value="WJW70206.1"/>
    <property type="molecule type" value="Genomic_DNA"/>
</dbReference>
<dbReference type="EMBL" id="JACATZ010000001">
    <property type="protein sequence ID" value="NWJ46809.1"/>
    <property type="molecule type" value="Genomic_DNA"/>
</dbReference>
<keyword evidence="3" id="KW-0614">Plasmid</keyword>
<feature type="transmembrane region" description="Helical" evidence="1">
    <location>
        <begin position="165"/>
        <end position="186"/>
    </location>
</feature>
<organism evidence="2 4">
    <name type="scientific">Candidatus Chlorohelix allophototropha</name>
    <dbReference type="NCBI Taxonomy" id="3003348"/>
    <lineage>
        <taxon>Bacteria</taxon>
        <taxon>Bacillati</taxon>
        <taxon>Chloroflexota</taxon>
        <taxon>Chloroflexia</taxon>
        <taxon>Candidatus Chloroheliales</taxon>
        <taxon>Candidatus Chloroheliaceae</taxon>
        <taxon>Candidatus Chlorohelix</taxon>
    </lineage>
</organism>
<feature type="transmembrane region" description="Helical" evidence="1">
    <location>
        <begin position="198"/>
        <end position="221"/>
    </location>
</feature>
<protein>
    <recommendedName>
        <fullName evidence="6">DUF3147 family protein</fullName>
    </recommendedName>
</protein>
<evidence type="ECO:0000256" key="1">
    <source>
        <dbReference type="SAM" id="Phobius"/>
    </source>
</evidence>
<gene>
    <name evidence="2" type="ORF">HXX08_13110</name>
    <name evidence="3" type="ORF">OZ401_004723</name>
</gene>